<dbReference type="GO" id="GO:0000155">
    <property type="term" value="F:phosphorelay sensor kinase activity"/>
    <property type="evidence" value="ECO:0007669"/>
    <property type="project" value="InterPro"/>
</dbReference>
<dbReference type="SMART" id="SM00387">
    <property type="entry name" value="HATPase_c"/>
    <property type="match status" value="1"/>
</dbReference>
<dbReference type="PANTHER" id="PTHR43711">
    <property type="entry name" value="TWO-COMPONENT HISTIDINE KINASE"/>
    <property type="match status" value="1"/>
</dbReference>
<keyword evidence="5" id="KW-0418">Kinase</keyword>
<dbReference type="Pfam" id="PF01590">
    <property type="entry name" value="GAF"/>
    <property type="match status" value="1"/>
</dbReference>
<accession>A0A1J5IDE6</accession>
<dbReference type="InterPro" id="IPR036890">
    <property type="entry name" value="HATPase_C_sf"/>
</dbReference>
<dbReference type="InterPro" id="IPR003594">
    <property type="entry name" value="HATPase_dom"/>
</dbReference>
<dbReference type="STRING" id="1817892.AUK40_06275"/>
<dbReference type="Pfam" id="PF00512">
    <property type="entry name" value="HisKA"/>
    <property type="match status" value="1"/>
</dbReference>
<dbReference type="Proteomes" id="UP000183245">
    <property type="component" value="Unassembled WGS sequence"/>
</dbReference>
<gene>
    <name evidence="9" type="ORF">AUK40_06275</name>
</gene>
<dbReference type="InterPro" id="IPR029016">
    <property type="entry name" value="GAF-like_dom_sf"/>
</dbReference>
<dbReference type="InterPro" id="IPR036097">
    <property type="entry name" value="HisK_dim/P_sf"/>
</dbReference>
<evidence type="ECO:0000256" key="2">
    <source>
        <dbReference type="ARBA" id="ARBA00012438"/>
    </source>
</evidence>
<comment type="catalytic activity">
    <reaction evidence="1">
        <text>ATP + protein L-histidine = ADP + protein N-phospho-L-histidine.</text>
        <dbReference type="EC" id="2.7.13.3"/>
    </reaction>
</comment>
<evidence type="ECO:0000259" key="8">
    <source>
        <dbReference type="PROSITE" id="PS50109"/>
    </source>
</evidence>
<reference evidence="9 10" key="1">
    <citation type="journal article" date="2016" name="Environ. Microbiol.">
        <title>Genomic resolution of a cold subsurface aquifer community provides metabolic insights for novel microbes adapted to high CO concentrations.</title>
        <authorList>
            <person name="Probst A.J."/>
            <person name="Castelle C.J."/>
            <person name="Singh A."/>
            <person name="Brown C.T."/>
            <person name="Anantharaman K."/>
            <person name="Sharon I."/>
            <person name="Hug L.A."/>
            <person name="Burstein D."/>
            <person name="Emerson J.B."/>
            <person name="Thomas B.C."/>
            <person name="Banfield J.F."/>
        </authorList>
    </citation>
    <scope>NUCLEOTIDE SEQUENCE [LARGE SCALE GENOMIC DNA]</scope>
    <source>
        <strain evidence="9">CG2_30_54_11</strain>
    </source>
</reference>
<evidence type="ECO:0000256" key="5">
    <source>
        <dbReference type="ARBA" id="ARBA00022777"/>
    </source>
</evidence>
<evidence type="ECO:0000256" key="4">
    <source>
        <dbReference type="ARBA" id="ARBA00022679"/>
    </source>
</evidence>
<proteinExistence type="predicted"/>
<dbReference type="FunFam" id="1.10.287.130:FF:000001">
    <property type="entry name" value="Two-component sensor histidine kinase"/>
    <property type="match status" value="1"/>
</dbReference>
<dbReference type="InterPro" id="IPR004358">
    <property type="entry name" value="Sig_transdc_His_kin-like_C"/>
</dbReference>
<dbReference type="CDD" id="cd00075">
    <property type="entry name" value="HATPase"/>
    <property type="match status" value="1"/>
</dbReference>
<dbReference type="SUPFAM" id="SSF55781">
    <property type="entry name" value="GAF domain-like"/>
    <property type="match status" value="1"/>
</dbReference>
<comment type="caution">
    <text evidence="9">The sequence shown here is derived from an EMBL/GenBank/DDBJ whole genome shotgun (WGS) entry which is preliminary data.</text>
</comment>
<organism evidence="9 10">
    <name type="scientific">Candidatus Wirthbacteria bacterium CG2_30_54_11</name>
    <dbReference type="NCBI Taxonomy" id="1817892"/>
    <lineage>
        <taxon>Bacteria</taxon>
        <taxon>Candidatus Wirthbacteria</taxon>
    </lineage>
</organism>
<keyword evidence="7" id="KW-0472">Membrane</keyword>
<dbReference type="SUPFAM" id="SSF47384">
    <property type="entry name" value="Homodimeric domain of signal transducing histidine kinase"/>
    <property type="match status" value="1"/>
</dbReference>
<protein>
    <recommendedName>
        <fullName evidence="2">histidine kinase</fullName>
        <ecNumber evidence="2">2.7.13.3</ecNumber>
    </recommendedName>
</protein>
<evidence type="ECO:0000313" key="9">
    <source>
        <dbReference type="EMBL" id="OIP95148.1"/>
    </source>
</evidence>
<dbReference type="InterPro" id="IPR050736">
    <property type="entry name" value="Sensor_HK_Regulatory"/>
</dbReference>
<name>A0A1J5IDE6_9BACT</name>
<feature type="domain" description="Histidine kinase" evidence="8">
    <location>
        <begin position="164"/>
        <end position="384"/>
    </location>
</feature>
<evidence type="ECO:0000256" key="6">
    <source>
        <dbReference type="ARBA" id="ARBA00023012"/>
    </source>
</evidence>
<evidence type="ECO:0000313" key="10">
    <source>
        <dbReference type="Proteomes" id="UP000183245"/>
    </source>
</evidence>
<keyword evidence="3" id="KW-0597">Phosphoprotein</keyword>
<sequence>MKIRGMTILRIINDTESIWGYGSGRQTIKEMKKRDLQQIIDATKKHGELLVVEETSRATRSEGQKPEHWLERLETAQIALVTPLVSKGKLIGILFIDGKRSNDAFSSQDIELLDILAHQAAVAFDNAMLYSELEDRIRRRTAQLEDANKHLVKLDKAKTEFLSIASHQLRTPLSAIRGYISLLEDGDYGGLNEQQHGVLKKTDDNIRRLVSLVNDLLSLARIEAGTGPKGLNLTTEDFCSLVDVTVDELAIKAKNKGLEILWTRPEGRVEVELDKERMGQVVMNLIDNALNYTLKGRVTVGVDEQKDKVIFRVQDTGIGMDPETLGNLFTKFFRSQDAIKVKPDGSGIGLYVCKILVEAHEGTIAVTSTKDMGTAFTVELLKKCSARKTADPLDPVLQATQPES</sequence>
<dbReference type="CDD" id="cd00082">
    <property type="entry name" value="HisKA"/>
    <property type="match status" value="1"/>
</dbReference>
<dbReference type="EC" id="2.7.13.3" evidence="2"/>
<dbReference type="SMART" id="SM00388">
    <property type="entry name" value="HisKA"/>
    <property type="match status" value="1"/>
</dbReference>
<dbReference type="PRINTS" id="PR00344">
    <property type="entry name" value="BCTRLSENSOR"/>
</dbReference>
<dbReference type="PANTHER" id="PTHR43711:SF1">
    <property type="entry name" value="HISTIDINE KINASE 1"/>
    <property type="match status" value="1"/>
</dbReference>
<evidence type="ECO:0000256" key="7">
    <source>
        <dbReference type="ARBA" id="ARBA00023136"/>
    </source>
</evidence>
<keyword evidence="6" id="KW-0902">Two-component regulatory system</keyword>
<dbReference type="Gene3D" id="3.30.565.10">
    <property type="entry name" value="Histidine kinase-like ATPase, C-terminal domain"/>
    <property type="match status" value="1"/>
</dbReference>
<dbReference type="Pfam" id="PF02518">
    <property type="entry name" value="HATPase_c"/>
    <property type="match status" value="1"/>
</dbReference>
<dbReference type="Gene3D" id="3.30.450.40">
    <property type="match status" value="1"/>
</dbReference>
<dbReference type="FunFam" id="3.30.565.10:FF:000006">
    <property type="entry name" value="Sensor histidine kinase WalK"/>
    <property type="match status" value="1"/>
</dbReference>
<evidence type="ECO:0000256" key="1">
    <source>
        <dbReference type="ARBA" id="ARBA00000085"/>
    </source>
</evidence>
<dbReference type="SUPFAM" id="SSF55874">
    <property type="entry name" value="ATPase domain of HSP90 chaperone/DNA topoisomerase II/histidine kinase"/>
    <property type="match status" value="1"/>
</dbReference>
<evidence type="ECO:0000256" key="3">
    <source>
        <dbReference type="ARBA" id="ARBA00022553"/>
    </source>
</evidence>
<dbReference type="PROSITE" id="PS50109">
    <property type="entry name" value="HIS_KIN"/>
    <property type="match status" value="1"/>
</dbReference>
<dbReference type="AlphaFoldDB" id="A0A1J5IDE6"/>
<dbReference type="InterPro" id="IPR003018">
    <property type="entry name" value="GAF"/>
</dbReference>
<dbReference type="Gene3D" id="1.10.287.130">
    <property type="match status" value="1"/>
</dbReference>
<dbReference type="InterPro" id="IPR003661">
    <property type="entry name" value="HisK_dim/P_dom"/>
</dbReference>
<keyword evidence="4" id="KW-0808">Transferase</keyword>
<dbReference type="InterPro" id="IPR005467">
    <property type="entry name" value="His_kinase_dom"/>
</dbReference>
<dbReference type="EMBL" id="MNZT01000115">
    <property type="protein sequence ID" value="OIP95148.1"/>
    <property type="molecule type" value="Genomic_DNA"/>
</dbReference>